<dbReference type="AlphaFoldDB" id="F0SFM7"/>
<evidence type="ECO:0000256" key="6">
    <source>
        <dbReference type="PIRSR" id="PIRSR036894-2"/>
    </source>
</evidence>
<dbReference type="STRING" id="756272.Plabr_2888"/>
<evidence type="ECO:0000256" key="3">
    <source>
        <dbReference type="ARBA" id="ARBA00029741"/>
    </source>
</evidence>
<name>F0SFM7_RUBBR</name>
<dbReference type="Proteomes" id="UP000006860">
    <property type="component" value="Chromosome"/>
</dbReference>
<dbReference type="InterPro" id="IPR051804">
    <property type="entry name" value="Carb_Metab_Reg_Kinase/Isom"/>
</dbReference>
<evidence type="ECO:0000313" key="9">
    <source>
        <dbReference type="EMBL" id="ADY60487.1"/>
    </source>
</evidence>
<dbReference type="Pfam" id="PF20511">
    <property type="entry name" value="PMI_typeI_cat"/>
    <property type="match status" value="1"/>
</dbReference>
<feature type="binding site" evidence="5">
    <location>
        <position position="99"/>
    </location>
    <ligand>
        <name>Zn(2+)</name>
        <dbReference type="ChEBI" id="CHEBI:29105"/>
    </ligand>
</feature>
<feature type="domain" description="Mannose-6-phosphate isomerase cupin" evidence="8">
    <location>
        <begin position="245"/>
        <end position="309"/>
    </location>
</feature>
<keyword evidence="10" id="KW-1185">Reference proteome</keyword>
<evidence type="ECO:0000256" key="5">
    <source>
        <dbReference type="PIRSR" id="PIRSR036894-1"/>
    </source>
</evidence>
<organism evidence="9 10">
    <name type="scientific">Rubinisphaera brasiliensis (strain ATCC 49424 / DSM 5305 / JCM 21570 / IAM 15109 / NBRC 103401 / IFAM 1448)</name>
    <name type="common">Planctomyces brasiliensis</name>
    <dbReference type="NCBI Taxonomy" id="756272"/>
    <lineage>
        <taxon>Bacteria</taxon>
        <taxon>Pseudomonadati</taxon>
        <taxon>Planctomycetota</taxon>
        <taxon>Planctomycetia</taxon>
        <taxon>Planctomycetales</taxon>
        <taxon>Planctomycetaceae</taxon>
        <taxon>Rubinisphaera</taxon>
    </lineage>
</organism>
<dbReference type="GO" id="GO:0005975">
    <property type="term" value="P:carbohydrate metabolic process"/>
    <property type="evidence" value="ECO:0007669"/>
    <property type="project" value="InterPro"/>
</dbReference>
<reference evidence="10" key="1">
    <citation type="submission" date="2011-02" db="EMBL/GenBank/DDBJ databases">
        <title>The complete genome of Planctomyces brasiliensis DSM 5305.</title>
        <authorList>
            <person name="Lucas S."/>
            <person name="Copeland A."/>
            <person name="Lapidus A."/>
            <person name="Bruce D."/>
            <person name="Goodwin L."/>
            <person name="Pitluck S."/>
            <person name="Kyrpides N."/>
            <person name="Mavromatis K."/>
            <person name="Pagani I."/>
            <person name="Ivanova N."/>
            <person name="Ovchinnikova G."/>
            <person name="Lu M."/>
            <person name="Detter J.C."/>
            <person name="Han C."/>
            <person name="Land M."/>
            <person name="Hauser L."/>
            <person name="Markowitz V."/>
            <person name="Cheng J.-F."/>
            <person name="Hugenholtz P."/>
            <person name="Woyke T."/>
            <person name="Wu D."/>
            <person name="Tindall B."/>
            <person name="Pomrenke H.G."/>
            <person name="Brambilla E."/>
            <person name="Klenk H.-P."/>
            <person name="Eisen J.A."/>
        </authorList>
    </citation>
    <scope>NUCLEOTIDE SEQUENCE [LARGE SCALE GENOMIC DNA]</scope>
    <source>
        <strain evidence="10">ATCC 49424 / DSM 5305 / JCM 21570 / NBRC 103401 / IFAM 1448</strain>
    </source>
</reference>
<dbReference type="KEGG" id="pbs:Plabr_2888"/>
<evidence type="ECO:0000313" key="10">
    <source>
        <dbReference type="Proteomes" id="UP000006860"/>
    </source>
</evidence>
<dbReference type="EMBL" id="CP002546">
    <property type="protein sequence ID" value="ADY60487.1"/>
    <property type="molecule type" value="Genomic_DNA"/>
</dbReference>
<gene>
    <name evidence="9" type="ordered locus">Plabr_2888</name>
</gene>
<evidence type="ECO:0000259" key="7">
    <source>
        <dbReference type="Pfam" id="PF20511"/>
    </source>
</evidence>
<evidence type="ECO:0000256" key="2">
    <source>
        <dbReference type="ARBA" id="ARBA00022833"/>
    </source>
</evidence>
<dbReference type="InterPro" id="IPR014710">
    <property type="entry name" value="RmlC-like_jellyroll"/>
</dbReference>
<feature type="binding site" evidence="5">
    <location>
        <position position="117"/>
    </location>
    <ligand>
        <name>Zn(2+)</name>
        <dbReference type="ChEBI" id="CHEBI:29105"/>
    </ligand>
</feature>
<feature type="active site" evidence="6">
    <location>
        <position position="195"/>
    </location>
</feature>
<keyword evidence="9" id="KW-0413">Isomerase</keyword>
<comment type="cofactor">
    <cofactor evidence="5">
        <name>Zn(2+)</name>
        <dbReference type="ChEBI" id="CHEBI:29105"/>
    </cofactor>
    <text evidence="5">Binds 1 zinc ion per subunit.</text>
</comment>
<evidence type="ECO:0000259" key="8">
    <source>
        <dbReference type="Pfam" id="PF21621"/>
    </source>
</evidence>
<feature type="binding site" evidence="5">
    <location>
        <position position="175"/>
    </location>
    <ligand>
        <name>Zn(2+)</name>
        <dbReference type="ChEBI" id="CHEBI:29105"/>
    </ligand>
</feature>
<dbReference type="InterPro" id="IPR049071">
    <property type="entry name" value="MPI_cupin_dom"/>
</dbReference>
<dbReference type="GO" id="GO:0008270">
    <property type="term" value="F:zinc ion binding"/>
    <property type="evidence" value="ECO:0007669"/>
    <property type="project" value="InterPro"/>
</dbReference>
<dbReference type="OrthoDB" id="9808275at2"/>
<evidence type="ECO:0000256" key="4">
    <source>
        <dbReference type="ARBA" id="ARBA00030762"/>
    </source>
</evidence>
<protein>
    <recommendedName>
        <fullName evidence="3">Phosphohexomutase</fullName>
    </recommendedName>
    <alternativeName>
        <fullName evidence="4">Phosphomannose isomerase</fullName>
    </alternativeName>
</protein>
<dbReference type="GO" id="GO:0004476">
    <property type="term" value="F:mannose-6-phosphate isomerase activity"/>
    <property type="evidence" value="ECO:0007669"/>
    <property type="project" value="InterPro"/>
</dbReference>
<evidence type="ECO:0000256" key="1">
    <source>
        <dbReference type="ARBA" id="ARBA00022723"/>
    </source>
</evidence>
<proteinExistence type="predicted"/>
<dbReference type="SUPFAM" id="SSF51182">
    <property type="entry name" value="RmlC-like cupins"/>
    <property type="match status" value="1"/>
</dbReference>
<dbReference type="PANTHER" id="PTHR42742">
    <property type="entry name" value="TRANSCRIPTIONAL REPRESSOR MPRA"/>
    <property type="match status" value="1"/>
</dbReference>
<keyword evidence="1 5" id="KW-0479">Metal-binding</keyword>
<dbReference type="Gene3D" id="2.60.120.10">
    <property type="entry name" value="Jelly Rolls"/>
    <property type="match status" value="2"/>
</dbReference>
<keyword evidence="2 5" id="KW-0862">Zinc</keyword>
<dbReference type="InterPro" id="IPR014628">
    <property type="entry name" value="Man6P_isomerase_Firm_short"/>
</dbReference>
<dbReference type="eggNOG" id="COG1482">
    <property type="taxonomic scope" value="Bacteria"/>
</dbReference>
<sequence length="325" mass="36021">MNPLKFEPLLKRSRWGGRRLGTVLDKPIGPEADYAESWEISDHGSDQTRVVCGIERGQTLNELVSSRGCEIFGCNRDFERFPLLAKFLDCQDRLSVQVHPTDELARSFYGERNGKSEAWVIMAAVPGSVLYAGFKHDVQEKDLLAALDRGCIECLLNKVEVHPGDVFEIPAGTVHALGEGILLAEVQQSSNLTFRLFDWNRTDANGNRRELHVTEALRCTDFNAGPVLPTAPQTVARTPGFHHEKLVSNRYFSMERMTLSKQSTLNPAPQCRILSVLSGSGMLAAEDHEYILPMGESLLIPASCGSVELFPKPGTEWQILLSSIA</sequence>
<dbReference type="InterPro" id="IPR011051">
    <property type="entry name" value="RmlC_Cupin_sf"/>
</dbReference>
<accession>F0SFM7</accession>
<dbReference type="InterPro" id="IPR046457">
    <property type="entry name" value="PMI_typeI_cat"/>
</dbReference>
<dbReference type="HOGENOM" id="CLU_020529_0_1_0"/>
<dbReference type="RefSeq" id="WP_013629209.1">
    <property type="nucleotide sequence ID" value="NC_015174.1"/>
</dbReference>
<dbReference type="CDD" id="cd07010">
    <property type="entry name" value="cupin_PMI_type_I_N_bac"/>
    <property type="match status" value="1"/>
</dbReference>
<feature type="domain" description="Phosphomannose isomerase type I catalytic" evidence="7">
    <location>
        <begin position="9"/>
        <end position="108"/>
    </location>
</feature>
<dbReference type="Pfam" id="PF21621">
    <property type="entry name" value="MPI_cupin_dom"/>
    <property type="match status" value="1"/>
</dbReference>
<dbReference type="PANTHER" id="PTHR42742:SF3">
    <property type="entry name" value="FRUCTOKINASE"/>
    <property type="match status" value="1"/>
</dbReference>
<dbReference type="PIRSF" id="PIRSF036894">
    <property type="entry name" value="PMI_Firm_short"/>
    <property type="match status" value="1"/>
</dbReference>